<feature type="transmembrane region" description="Helical" evidence="1">
    <location>
        <begin position="91"/>
        <end position="114"/>
    </location>
</feature>
<sequence length="120" mass="13653">MPLDTTKGNHVNSKRLDKIVYTDYKRIISFSRASKYSHTNANKNIKKGVMCLVCGRLWTALQVLWSTFYVICGAAQLMVGVFFLISVPDLQLYGVLIDGAWVLFLPIVIHIELINDHLRL</sequence>
<dbReference type="AlphaFoldDB" id="A0A9N9XSN9"/>
<evidence type="ECO:0000256" key="1">
    <source>
        <dbReference type="SAM" id="Phobius"/>
    </source>
</evidence>
<keyword evidence="1" id="KW-0812">Transmembrane</keyword>
<gene>
    <name evidence="2" type="ORF">PHYEVI_LOCUS10845</name>
</gene>
<dbReference type="OrthoDB" id="10365864at2759"/>
<evidence type="ECO:0000313" key="3">
    <source>
        <dbReference type="Proteomes" id="UP001153712"/>
    </source>
</evidence>
<dbReference type="Proteomes" id="UP001153712">
    <property type="component" value="Chromosome 8"/>
</dbReference>
<proteinExistence type="predicted"/>
<keyword evidence="1" id="KW-0472">Membrane</keyword>
<accession>A0A9N9XSN9</accession>
<reference evidence="2" key="1">
    <citation type="submission" date="2022-01" db="EMBL/GenBank/DDBJ databases">
        <authorList>
            <person name="King R."/>
        </authorList>
    </citation>
    <scope>NUCLEOTIDE SEQUENCE</scope>
</reference>
<evidence type="ECO:0000313" key="2">
    <source>
        <dbReference type="EMBL" id="CAG9864592.1"/>
    </source>
</evidence>
<organism evidence="2 3">
    <name type="scientific">Phyllotreta striolata</name>
    <name type="common">Striped flea beetle</name>
    <name type="synonym">Crioceris striolata</name>
    <dbReference type="NCBI Taxonomy" id="444603"/>
    <lineage>
        <taxon>Eukaryota</taxon>
        <taxon>Metazoa</taxon>
        <taxon>Ecdysozoa</taxon>
        <taxon>Arthropoda</taxon>
        <taxon>Hexapoda</taxon>
        <taxon>Insecta</taxon>
        <taxon>Pterygota</taxon>
        <taxon>Neoptera</taxon>
        <taxon>Endopterygota</taxon>
        <taxon>Coleoptera</taxon>
        <taxon>Polyphaga</taxon>
        <taxon>Cucujiformia</taxon>
        <taxon>Chrysomeloidea</taxon>
        <taxon>Chrysomelidae</taxon>
        <taxon>Galerucinae</taxon>
        <taxon>Alticini</taxon>
        <taxon>Phyllotreta</taxon>
    </lineage>
</organism>
<protein>
    <submittedName>
        <fullName evidence="2">Uncharacterized protein</fullName>
    </submittedName>
</protein>
<dbReference type="EMBL" id="OU900101">
    <property type="protein sequence ID" value="CAG9864592.1"/>
    <property type="molecule type" value="Genomic_DNA"/>
</dbReference>
<name>A0A9N9XSN9_PHYSR</name>
<keyword evidence="1" id="KW-1133">Transmembrane helix</keyword>
<feature type="transmembrane region" description="Helical" evidence="1">
    <location>
        <begin position="63"/>
        <end position="85"/>
    </location>
</feature>
<keyword evidence="3" id="KW-1185">Reference proteome</keyword>